<keyword evidence="3" id="KW-1185">Reference proteome</keyword>
<dbReference type="InterPro" id="IPR013230">
    <property type="entry name" value="Peptidase_M15A_C"/>
</dbReference>
<dbReference type="Gene3D" id="3.30.1380.10">
    <property type="match status" value="1"/>
</dbReference>
<protein>
    <submittedName>
        <fullName evidence="2">Peptidase M15</fullName>
    </submittedName>
</protein>
<dbReference type="KEGG" id="thes:FHQ07_04135"/>
<evidence type="ECO:0000313" key="3">
    <source>
        <dbReference type="Proteomes" id="UP000308149"/>
    </source>
</evidence>
<feature type="domain" description="Peptidase M15A C-terminal" evidence="1">
    <location>
        <begin position="81"/>
        <end position="167"/>
    </location>
</feature>
<evidence type="ECO:0000313" key="2">
    <source>
        <dbReference type="EMBL" id="QDA56558.1"/>
    </source>
</evidence>
<accession>A0A5B7ZNL3</accession>
<dbReference type="EMBL" id="CP040871">
    <property type="protein sequence ID" value="QDA56558.1"/>
    <property type="molecule type" value="Genomic_DNA"/>
</dbReference>
<dbReference type="Proteomes" id="UP000308149">
    <property type="component" value="Chromosome"/>
</dbReference>
<dbReference type="Pfam" id="PF08291">
    <property type="entry name" value="Peptidase_M15_3"/>
    <property type="match status" value="1"/>
</dbReference>
<gene>
    <name evidence="2" type="ORF">FHQ07_04135</name>
</gene>
<dbReference type="SUPFAM" id="SSF55166">
    <property type="entry name" value="Hedgehog/DD-peptidase"/>
    <property type="match status" value="1"/>
</dbReference>
<organism evidence="2 3">
    <name type="scientific">Thermomonas aquatica</name>
    <dbReference type="NCBI Taxonomy" id="2202149"/>
    <lineage>
        <taxon>Bacteria</taxon>
        <taxon>Pseudomonadati</taxon>
        <taxon>Pseudomonadota</taxon>
        <taxon>Gammaproteobacteria</taxon>
        <taxon>Lysobacterales</taxon>
        <taxon>Lysobacteraceae</taxon>
        <taxon>Thermomonas</taxon>
    </lineage>
</organism>
<sequence>MAVASLLAACEAGSPRAPSQTRYEAWRETRRADVDAYQAFLQARGVAGILPLQELLRSGRRWRHCGASEFAVPPRKAWQAMPATLRLVSTLRAAGVIARPTVASSFRTPGFNRCEGGSAKSRHLANNALDFDLGTAADRRLCAWWRAHGAEHRFGLGFYSPTRIHVDTAGFRTWGRDHTRRTSLCRAIR</sequence>
<name>A0A5B7ZNL3_9GAMM</name>
<dbReference type="AlphaFoldDB" id="A0A5B7ZNL3"/>
<dbReference type="OrthoDB" id="6695647at2"/>
<evidence type="ECO:0000259" key="1">
    <source>
        <dbReference type="Pfam" id="PF08291"/>
    </source>
</evidence>
<proteinExistence type="predicted"/>
<dbReference type="InterPro" id="IPR009045">
    <property type="entry name" value="Zn_M74/Hedgehog-like"/>
</dbReference>
<reference evidence="2 3" key="1">
    <citation type="submission" date="2019-06" db="EMBL/GenBank/DDBJ databases">
        <title>Thermomonas aquatica sp. nov., isolated from an industrial wastewater treatment plant.</title>
        <authorList>
            <person name="Jeon J.H."/>
            <person name="Park D.-S."/>
        </authorList>
    </citation>
    <scope>NUCLEOTIDE SEQUENCE [LARGE SCALE GENOMIC DNA]</scope>
    <source>
        <strain evidence="2 3">SY21</strain>
    </source>
</reference>
<dbReference type="RefSeq" id="WP_139715529.1">
    <property type="nucleotide sequence ID" value="NZ_CP040871.1"/>
</dbReference>